<proteinExistence type="predicted"/>
<feature type="region of interest" description="Disordered" evidence="1">
    <location>
        <begin position="358"/>
        <end position="380"/>
    </location>
</feature>
<protein>
    <submittedName>
        <fullName evidence="2">Uncharacterized protein</fullName>
    </submittedName>
</protein>
<accession>A0A8J6L6H8</accession>
<evidence type="ECO:0000313" key="3">
    <source>
        <dbReference type="Proteomes" id="UP000719412"/>
    </source>
</evidence>
<dbReference type="AlphaFoldDB" id="A0A8J6L6H8"/>
<reference evidence="2" key="2">
    <citation type="submission" date="2021-08" db="EMBL/GenBank/DDBJ databases">
        <authorList>
            <person name="Eriksson T."/>
        </authorList>
    </citation>
    <scope>NUCLEOTIDE SEQUENCE</scope>
    <source>
        <strain evidence="2">Stoneville</strain>
        <tissue evidence="2">Whole head</tissue>
    </source>
</reference>
<name>A0A8J6L6H8_TENMO</name>
<dbReference type="Proteomes" id="UP000719412">
    <property type="component" value="Unassembled WGS sequence"/>
</dbReference>
<reference evidence="2" key="1">
    <citation type="journal article" date="2020" name="J Insects Food Feed">
        <title>The yellow mealworm (Tenebrio molitor) genome: a resource for the emerging insects as food and feed industry.</title>
        <authorList>
            <person name="Eriksson T."/>
            <person name="Andere A."/>
            <person name="Kelstrup H."/>
            <person name="Emery V."/>
            <person name="Picard C."/>
        </authorList>
    </citation>
    <scope>NUCLEOTIDE SEQUENCE</scope>
    <source>
        <strain evidence="2">Stoneville</strain>
        <tissue evidence="2">Whole head</tissue>
    </source>
</reference>
<sequence>MIWAVVEAFGLFNRGYNFVTIMELNPIGVLRGTAAADLMALAFVYDESFDGGIAEKPPSRVPKSSKGFARVSIFSLSWVLGSSWGSEILLYGSSGTCARRAVFPYPPRRKIGLEGQKAYKGGTSATKRETKGDSHDRLSGVRCWRARGGSKFWLEKLSSKEIVLEQYRRCGFVTSTTKTQSAILANFFHIDIFIGLRVTSDPRNCKLFLFTAQALFFFLVLYNSRSRDFVVFCHTSRVSEGKVMEREIQVHQVQSLKIFLLCIAEEDSGAKDETQSLAEDERGRSVGRVWSAVVTGGPAERPEFAVREDEVRKEILLRGGRSRLAVAPDVGVVVAWEPDLESPRRIWAPQTRRSCWRRTGRSCRQGPPGARTGGRKNQGRVNLEKTLRVLVTPLPHLRWGTGNSGETKRKSRRRGGRKGERRSLGVANILAPEKTPKSFGRLVGSAAGHFRDGYITVRLAVEERTVARSTPGGDKDIGSRGANVLVQTSVVKVQDPEDGSVVVGVVEGRSLNGRGTRRHSAVADLEPHARKTGVVERRVADLRAGGRLGERRSLGVATTPWHQKRPQKVSGGWLESEAGHDTRIFLSRSGSESERTTGRAMISTETTRQRSPRRNVGLLWTRLDAWAETPRWRSLPRVNLVRKTRKMSIWTTGSSVIEELGRTLSKARAKNRPRFFFTELDVPIKNNSQIGFRLDSQIARLSFIADALSSGHLFLRVPFGSHSSCLQISWIRDPKERVDLVSDIVCLCVVMAHEKVAASAVRWRVKGCHGGCLGLVRPVGDGSVAQGVLSAWHHGSSRTTSDHNASSTSIREEAVVWRRGSCDGRDTTVSGLPHLRRSGPRVTQKLDVVLLLIQVVLFHVHGVYLPNSFRLSTTHYEFSDLLGMLKRKI</sequence>
<keyword evidence="3" id="KW-1185">Reference proteome</keyword>
<evidence type="ECO:0000256" key="1">
    <source>
        <dbReference type="SAM" id="MobiDB-lite"/>
    </source>
</evidence>
<feature type="region of interest" description="Disordered" evidence="1">
    <location>
        <begin position="394"/>
        <end position="426"/>
    </location>
</feature>
<gene>
    <name evidence="2" type="ORF">GEV33_013447</name>
</gene>
<feature type="region of interest" description="Disordered" evidence="1">
    <location>
        <begin position="588"/>
        <end position="608"/>
    </location>
</feature>
<dbReference type="EMBL" id="JABDTM020028192">
    <property type="protein sequence ID" value="KAH0809345.1"/>
    <property type="molecule type" value="Genomic_DNA"/>
</dbReference>
<organism evidence="2 3">
    <name type="scientific">Tenebrio molitor</name>
    <name type="common">Yellow mealworm beetle</name>
    <dbReference type="NCBI Taxonomy" id="7067"/>
    <lineage>
        <taxon>Eukaryota</taxon>
        <taxon>Metazoa</taxon>
        <taxon>Ecdysozoa</taxon>
        <taxon>Arthropoda</taxon>
        <taxon>Hexapoda</taxon>
        <taxon>Insecta</taxon>
        <taxon>Pterygota</taxon>
        <taxon>Neoptera</taxon>
        <taxon>Endopterygota</taxon>
        <taxon>Coleoptera</taxon>
        <taxon>Polyphaga</taxon>
        <taxon>Cucujiformia</taxon>
        <taxon>Tenebrionidae</taxon>
        <taxon>Tenebrio</taxon>
    </lineage>
</organism>
<comment type="caution">
    <text evidence="2">The sequence shown here is derived from an EMBL/GenBank/DDBJ whole genome shotgun (WGS) entry which is preliminary data.</text>
</comment>
<evidence type="ECO:0000313" key="2">
    <source>
        <dbReference type="EMBL" id="KAH0809345.1"/>
    </source>
</evidence>